<feature type="chain" id="PRO_5030653564" description="SGNH hydrolase-type esterase domain-containing protein" evidence="1">
    <location>
        <begin position="27"/>
        <end position="273"/>
    </location>
</feature>
<feature type="signal peptide" evidence="1">
    <location>
        <begin position="1"/>
        <end position="26"/>
    </location>
</feature>
<dbReference type="InterPro" id="IPR036514">
    <property type="entry name" value="SGNH_hydro_sf"/>
</dbReference>
<dbReference type="InterPro" id="IPR013830">
    <property type="entry name" value="SGNH_hydro"/>
</dbReference>
<dbReference type="SUPFAM" id="SSF52266">
    <property type="entry name" value="SGNH hydrolase"/>
    <property type="match status" value="1"/>
</dbReference>
<dbReference type="RefSeq" id="WP_168938283.1">
    <property type="nucleotide sequence ID" value="NZ_JABAGA010000007.1"/>
</dbReference>
<evidence type="ECO:0000259" key="2">
    <source>
        <dbReference type="Pfam" id="PF13472"/>
    </source>
</evidence>
<protein>
    <recommendedName>
        <fullName evidence="2">SGNH hydrolase-type esterase domain-containing protein</fullName>
    </recommendedName>
</protein>
<dbReference type="EMBL" id="JABAGA010000007">
    <property type="protein sequence ID" value="NMF10085.1"/>
    <property type="molecule type" value="Genomic_DNA"/>
</dbReference>
<dbReference type="Gene3D" id="3.40.50.1110">
    <property type="entry name" value="SGNH hydrolase"/>
    <property type="match status" value="1"/>
</dbReference>
<dbReference type="AlphaFoldDB" id="A0A7X9XU64"/>
<feature type="domain" description="SGNH hydrolase-type esterase" evidence="2">
    <location>
        <begin position="34"/>
        <end position="263"/>
    </location>
</feature>
<comment type="caution">
    <text evidence="3">The sequence shown here is derived from an EMBL/GenBank/DDBJ whole genome shotgun (WGS) entry which is preliminary data.</text>
</comment>
<evidence type="ECO:0000256" key="1">
    <source>
        <dbReference type="SAM" id="SignalP"/>
    </source>
</evidence>
<dbReference type="Proteomes" id="UP000589552">
    <property type="component" value="Unassembled WGS sequence"/>
</dbReference>
<evidence type="ECO:0000313" key="3">
    <source>
        <dbReference type="EMBL" id="NMF10085.1"/>
    </source>
</evidence>
<accession>A0A7X9XU64</accession>
<proteinExistence type="predicted"/>
<sequence length="273" mass="28212">MRIRTVLATLAATAVAAVTLPMAAQATPGNTVVFGDSLPANPTVGDWLTAKGAPIPGGRTNDLNCGTDFLFSNAVGAANATPVADYTCAGASFRTGGMRIIDQVNRAIETRALDGGTREVVILAGANDTYPYILNDRMPMPQIQENLRVAARDAIHRVKQVAPNAKVKIAGYPTISGPNGEVCLINTGGVGVPTPAVNLREIEDRLDQGLAQAAGDAGAQFVSLKGATAGHGTCDADNWVVGVVDDNIGTYNLFVHMTNHGVQVAGDHVGRAS</sequence>
<gene>
    <name evidence="3" type="ORF">HF852_10860</name>
</gene>
<dbReference type="Pfam" id="PF13472">
    <property type="entry name" value="Lipase_GDSL_2"/>
    <property type="match status" value="1"/>
</dbReference>
<keyword evidence="1" id="KW-0732">Signal</keyword>
<evidence type="ECO:0000313" key="4">
    <source>
        <dbReference type="Proteomes" id="UP000589552"/>
    </source>
</evidence>
<organism evidence="3 4">
    <name type="scientific">Corynebacterium xerosis</name>
    <dbReference type="NCBI Taxonomy" id="1725"/>
    <lineage>
        <taxon>Bacteria</taxon>
        <taxon>Bacillati</taxon>
        <taxon>Actinomycetota</taxon>
        <taxon>Actinomycetes</taxon>
        <taxon>Mycobacteriales</taxon>
        <taxon>Corynebacteriaceae</taxon>
        <taxon>Corynebacterium</taxon>
    </lineage>
</organism>
<name>A0A7X9XU64_9CORY</name>
<reference evidence="3 4" key="1">
    <citation type="submission" date="2020-04" db="EMBL/GenBank/DDBJ databases">
        <authorList>
            <person name="Hitch T.C.A."/>
            <person name="Wylensek D."/>
            <person name="Clavel T."/>
        </authorList>
    </citation>
    <scope>NUCLEOTIDE SEQUENCE [LARGE SCALE GENOMIC DNA]</scope>
    <source>
        <strain evidence="3 4">BL-383-APC-2I</strain>
    </source>
</reference>